<name>A0A6S7CIQ6_9BURK</name>
<keyword evidence="4" id="KW-1185">Reference proteome</keyword>
<dbReference type="RefSeq" id="WP_175206586.1">
    <property type="nucleotide sequence ID" value="NZ_CADILG010000009.1"/>
</dbReference>
<evidence type="ECO:0000256" key="1">
    <source>
        <dbReference type="SAM" id="MobiDB-lite"/>
    </source>
</evidence>
<dbReference type="InterPro" id="IPR022225">
    <property type="entry name" value="Phage_tail_fibre_N"/>
</dbReference>
<organism evidence="3 4">
    <name type="scientific">Achromobacter anxifer</name>
    <dbReference type="NCBI Taxonomy" id="1287737"/>
    <lineage>
        <taxon>Bacteria</taxon>
        <taxon>Pseudomonadati</taxon>
        <taxon>Pseudomonadota</taxon>
        <taxon>Betaproteobacteria</taxon>
        <taxon>Burkholderiales</taxon>
        <taxon>Alcaligenaceae</taxon>
        <taxon>Achromobacter</taxon>
    </lineage>
</organism>
<dbReference type="EMBL" id="CADILG010000009">
    <property type="protein sequence ID" value="CAB3850223.1"/>
    <property type="molecule type" value="Genomic_DNA"/>
</dbReference>
<evidence type="ECO:0000313" key="3">
    <source>
        <dbReference type="EMBL" id="CAB3850223.1"/>
    </source>
</evidence>
<sequence>MTQKFFGILTEIGEIKEANAHALGTTMRISHLAVCDGNGAEFLPDRKMTELPGEKRRAPINSLAVDSANPGWIIAEQVIPEGDGGYWIRGYGLIDQDGDLVAVANCPPTYKPQLPEGSGRTQVVRMVLMVGSVATYQLKIDPAVVLATRQYVDFGLAAKLDATGTAVAASKLETARSISAQGAATATPVPFDGTKNVTLTLDTLDMGKAASGILPVQRGGTGKGYLEPGYFLRGAGYGEVTMRAPVDVRSDIGAAPLHSPQFTGTPGTPTPPAESNSAEIASTAFVVRHTSKYIPWVTLATLPATDKGPVFVVERREIWIWVETTYYVGYRSPYCGRLEFGHTASPLPGQIDANGQWVTTASYGSLQAYAKENSLMVSAENWVPGAYVFAETGTGLRLPDLRNQFLRFTGVDVDGGTRHLASAQKDALQQIFGGIEKVQIAAGGSATSGALSLSPWNEYGQYLTSAELGQRVANLVLDASAVARTASETRPSNVAFHPRIHF</sequence>
<dbReference type="Pfam" id="PF12571">
    <property type="entry name" value="Phage_tail_fib"/>
    <property type="match status" value="1"/>
</dbReference>
<feature type="region of interest" description="Disordered" evidence="1">
    <location>
        <begin position="255"/>
        <end position="276"/>
    </location>
</feature>
<gene>
    <name evidence="3" type="ORF">LMG26858_01668</name>
</gene>
<dbReference type="Proteomes" id="UP000494117">
    <property type="component" value="Unassembled WGS sequence"/>
</dbReference>
<dbReference type="SUPFAM" id="SSF88874">
    <property type="entry name" value="Receptor-binding domain of short tail fibre protein gp12"/>
    <property type="match status" value="1"/>
</dbReference>
<dbReference type="AlphaFoldDB" id="A0A6S7CIQ6"/>
<dbReference type="PANTHER" id="PTHR35191">
    <property type="entry name" value="PROPHAGE SIDE TAIL FIBER PROTEIN HOMOLOG STFQ-RELATED"/>
    <property type="match status" value="1"/>
</dbReference>
<proteinExistence type="predicted"/>
<evidence type="ECO:0000313" key="4">
    <source>
        <dbReference type="Proteomes" id="UP000494117"/>
    </source>
</evidence>
<dbReference type="InterPro" id="IPR051934">
    <property type="entry name" value="Phage_Tail_Fiber_Structural"/>
</dbReference>
<dbReference type="PANTHER" id="PTHR35191:SF1">
    <property type="entry name" value="PROPHAGE SIDE TAIL FIBER PROTEIN HOMOLOG STFQ-RELATED"/>
    <property type="match status" value="1"/>
</dbReference>
<reference evidence="3 4" key="1">
    <citation type="submission" date="2020-04" db="EMBL/GenBank/DDBJ databases">
        <authorList>
            <person name="De Canck E."/>
        </authorList>
    </citation>
    <scope>NUCLEOTIDE SEQUENCE [LARGE SCALE GENOMIC DNA]</scope>
    <source>
        <strain evidence="3 4">LMG 26858</strain>
    </source>
</reference>
<feature type="domain" description="Phage tail fibre protein N-terminal" evidence="2">
    <location>
        <begin position="1"/>
        <end position="150"/>
    </location>
</feature>
<evidence type="ECO:0000259" key="2">
    <source>
        <dbReference type="Pfam" id="PF12571"/>
    </source>
</evidence>
<protein>
    <recommendedName>
        <fullName evidence="2">Phage tail fibre protein N-terminal domain-containing protein</fullName>
    </recommendedName>
</protein>
<accession>A0A6S7CIQ6</accession>